<dbReference type="AlphaFoldDB" id="A0A2M9HNQ1"/>
<feature type="transmembrane region" description="Helical" evidence="1">
    <location>
        <begin position="206"/>
        <end position="228"/>
    </location>
</feature>
<organism evidence="2 3">
    <name type="scientific">Bifidobacterium scaligerum</name>
    <dbReference type="NCBI Taxonomy" id="2052656"/>
    <lineage>
        <taxon>Bacteria</taxon>
        <taxon>Bacillati</taxon>
        <taxon>Actinomycetota</taxon>
        <taxon>Actinomycetes</taxon>
        <taxon>Bifidobacteriales</taxon>
        <taxon>Bifidobacteriaceae</taxon>
        <taxon>Bifidobacterium</taxon>
    </lineage>
</organism>
<feature type="transmembrane region" description="Helical" evidence="1">
    <location>
        <begin position="135"/>
        <end position="158"/>
    </location>
</feature>
<dbReference type="OrthoDB" id="181905at2"/>
<proteinExistence type="predicted"/>
<sequence>MALRRASSHRFLLENRRNPMSNSASPAVGRKLSWVTKLTYALLPLSFTMTTMVMTWQMIYYTQPLAISIGIVTTMLAVGKAIGGFITPVWGYISDRMYSTAFGRKVGRRKGTLLIAAPLNLIFYVLLWVPNMPVWFYLLINIIYYGVYPGINTVVYSLPSEMTDDSKDRAQLVAVQQIGGGVGGFALSMFNAYLFKIWGADSWEPYFKIAMIYAVLGTVLLVIGALCIKERPYDETTDISSADKGAAEKVGFFGRLVSVFWNFLSVLRIKTFRNYLGIFLSQMTFRTVRGQINAYFIMFVLLLTPAEVSLSTGFSFLFGMVCVVIWATLITKLGGMRAYRLGSWFTIVLFVGIFILGLTHGSMPKATVTLVFTILITLFTLGNSGIVNAQTYVQSFVPDVDELVTGKRREGQYAGIQSTLEVIVNTVVTILVGVILQAVGFQSGADVTTQSPLVVNVLLYMYCGTVVVLAFVGILLTYRMHLNEKTHDILVAESVRLRNGGSMDDVTEETRKVVEDLAGIPYEKCWGHNNVINVSNKA</sequence>
<keyword evidence="1" id="KW-0472">Membrane</keyword>
<keyword evidence="1" id="KW-0812">Transmembrane</keyword>
<feature type="transmembrane region" description="Helical" evidence="1">
    <location>
        <begin position="65"/>
        <end position="90"/>
    </location>
</feature>
<feature type="transmembrane region" description="Helical" evidence="1">
    <location>
        <begin position="366"/>
        <end position="386"/>
    </location>
</feature>
<evidence type="ECO:0000256" key="1">
    <source>
        <dbReference type="SAM" id="Phobius"/>
    </source>
</evidence>
<dbReference type="GO" id="GO:0005886">
    <property type="term" value="C:plasma membrane"/>
    <property type="evidence" value="ECO:0007669"/>
    <property type="project" value="TreeGrafter"/>
</dbReference>
<feature type="transmembrane region" description="Helical" evidence="1">
    <location>
        <begin position="459"/>
        <end position="478"/>
    </location>
</feature>
<evidence type="ECO:0000313" key="3">
    <source>
        <dbReference type="Proteomes" id="UP000228755"/>
    </source>
</evidence>
<dbReference type="SUPFAM" id="SSF103473">
    <property type="entry name" value="MFS general substrate transporter"/>
    <property type="match status" value="1"/>
</dbReference>
<feature type="transmembrane region" description="Helical" evidence="1">
    <location>
        <begin position="40"/>
        <end position="59"/>
    </location>
</feature>
<dbReference type="Gene3D" id="1.20.1250.20">
    <property type="entry name" value="MFS general substrate transporter like domains"/>
    <property type="match status" value="2"/>
</dbReference>
<keyword evidence="1" id="KW-1133">Transmembrane helix</keyword>
<dbReference type="InterPro" id="IPR036259">
    <property type="entry name" value="MFS_trans_sf"/>
</dbReference>
<protein>
    <submittedName>
        <fullName evidence="2">MFS transporter</fullName>
    </submittedName>
</protein>
<dbReference type="Proteomes" id="UP000228755">
    <property type="component" value="Unassembled WGS sequence"/>
</dbReference>
<keyword evidence="3" id="KW-1185">Reference proteome</keyword>
<evidence type="ECO:0000313" key="2">
    <source>
        <dbReference type="EMBL" id="PJM78463.1"/>
    </source>
</evidence>
<dbReference type="Pfam" id="PF13347">
    <property type="entry name" value="MFS_2"/>
    <property type="match status" value="1"/>
</dbReference>
<feature type="transmembrane region" description="Helical" evidence="1">
    <location>
        <begin position="418"/>
        <end position="439"/>
    </location>
</feature>
<dbReference type="InterPro" id="IPR039672">
    <property type="entry name" value="MFS_2"/>
</dbReference>
<reference evidence="2 3" key="1">
    <citation type="submission" date="2017-11" db="EMBL/GenBank/DDBJ databases">
        <title>Draft genome sequences of strains TRE 1, TRE D, TRE H and TRI 7, isolated from tamarins, belonging to four potential novel Bifidobacterium species.</title>
        <authorList>
            <person name="Mattarelli P."/>
            <person name="Modesto M."/>
            <person name="Bonetti A."/>
            <person name="Puglisi E."/>
            <person name="Morelli L."/>
        </authorList>
    </citation>
    <scope>NUCLEOTIDE SEQUENCE [LARGE SCALE GENOMIC DNA]</scope>
    <source>
        <strain evidence="3">TRED</strain>
    </source>
</reference>
<name>A0A2M9HNQ1_9BIFI</name>
<feature type="transmembrane region" description="Helical" evidence="1">
    <location>
        <begin position="170"/>
        <end position="194"/>
    </location>
</feature>
<dbReference type="GO" id="GO:0015293">
    <property type="term" value="F:symporter activity"/>
    <property type="evidence" value="ECO:0007669"/>
    <property type="project" value="InterPro"/>
</dbReference>
<comment type="caution">
    <text evidence="2">The sequence shown here is derived from an EMBL/GenBank/DDBJ whole genome shotgun (WGS) entry which is preliminary data.</text>
</comment>
<dbReference type="GO" id="GO:0008643">
    <property type="term" value="P:carbohydrate transport"/>
    <property type="evidence" value="ECO:0007669"/>
    <property type="project" value="InterPro"/>
</dbReference>
<dbReference type="PANTHER" id="PTHR11328:SF24">
    <property type="entry name" value="MAJOR FACILITATOR SUPERFAMILY (MFS) PROFILE DOMAIN-CONTAINING PROTEIN"/>
    <property type="match status" value="1"/>
</dbReference>
<feature type="transmembrane region" description="Helical" evidence="1">
    <location>
        <begin position="292"/>
        <end position="310"/>
    </location>
</feature>
<gene>
    <name evidence="2" type="ORF">CUU80_09170</name>
</gene>
<dbReference type="PANTHER" id="PTHR11328">
    <property type="entry name" value="MAJOR FACILITATOR SUPERFAMILY DOMAIN-CONTAINING PROTEIN"/>
    <property type="match status" value="1"/>
</dbReference>
<feature type="transmembrane region" description="Helical" evidence="1">
    <location>
        <begin position="316"/>
        <end position="334"/>
    </location>
</feature>
<accession>A0A2M9HNQ1</accession>
<dbReference type="EMBL" id="PGLQ01000008">
    <property type="protein sequence ID" value="PJM78463.1"/>
    <property type="molecule type" value="Genomic_DNA"/>
</dbReference>
<feature type="transmembrane region" description="Helical" evidence="1">
    <location>
        <begin position="111"/>
        <end position="129"/>
    </location>
</feature>
<feature type="transmembrane region" description="Helical" evidence="1">
    <location>
        <begin position="341"/>
        <end position="360"/>
    </location>
</feature>